<evidence type="ECO:0000313" key="7">
    <source>
        <dbReference type="Proteomes" id="UP000283530"/>
    </source>
</evidence>
<feature type="region of interest" description="Disordered" evidence="4">
    <location>
        <begin position="1"/>
        <end position="63"/>
    </location>
</feature>
<feature type="repeat" description="PPR" evidence="3">
    <location>
        <begin position="195"/>
        <end position="229"/>
    </location>
</feature>
<dbReference type="InterPro" id="IPR002885">
    <property type="entry name" value="PPR_rpt"/>
</dbReference>
<reference evidence="6 7" key="1">
    <citation type="journal article" date="2019" name="Nat. Plants">
        <title>Stout camphor tree genome fills gaps in understanding of flowering plant genome evolution.</title>
        <authorList>
            <person name="Chaw S.M."/>
            <person name="Liu Y.C."/>
            <person name="Wu Y.W."/>
            <person name="Wang H.Y."/>
            <person name="Lin C.I."/>
            <person name="Wu C.S."/>
            <person name="Ke H.M."/>
            <person name="Chang L.Y."/>
            <person name="Hsu C.Y."/>
            <person name="Yang H.T."/>
            <person name="Sudianto E."/>
            <person name="Hsu M.H."/>
            <person name="Wu K.P."/>
            <person name="Wang L.N."/>
            <person name="Leebens-Mack J.H."/>
            <person name="Tsai I.J."/>
        </authorList>
    </citation>
    <scope>NUCLEOTIDE SEQUENCE [LARGE SCALE GENOMIC DNA]</scope>
    <source>
        <strain evidence="7">cv. Chaw 1501</strain>
        <tissue evidence="6">Young leaves</tissue>
    </source>
</reference>
<dbReference type="Proteomes" id="UP000283530">
    <property type="component" value="Unassembled WGS sequence"/>
</dbReference>
<dbReference type="Pfam" id="PF14432">
    <property type="entry name" value="DYW_deaminase"/>
    <property type="match status" value="1"/>
</dbReference>
<dbReference type="InterPro" id="IPR046848">
    <property type="entry name" value="E_motif"/>
</dbReference>
<dbReference type="FunFam" id="1.25.40.10:FF:000348">
    <property type="entry name" value="Pentatricopeptide repeat-containing protein chloroplastic"/>
    <property type="match status" value="1"/>
</dbReference>
<dbReference type="EMBL" id="QPKB01000011">
    <property type="protein sequence ID" value="RWR95180.1"/>
    <property type="molecule type" value="Genomic_DNA"/>
</dbReference>
<keyword evidence="7" id="KW-1185">Reference proteome</keyword>
<protein>
    <submittedName>
        <fullName evidence="6">Pentatricopeptide repeat-containing protein, chloroplastic</fullName>
    </submittedName>
</protein>
<keyword evidence="2" id="KW-0677">Repeat</keyword>
<feature type="domain" description="DYW" evidence="5">
    <location>
        <begin position="589"/>
        <end position="658"/>
    </location>
</feature>
<dbReference type="InterPro" id="IPR046960">
    <property type="entry name" value="PPR_At4g14850-like_plant"/>
</dbReference>
<dbReference type="InterPro" id="IPR011990">
    <property type="entry name" value="TPR-like_helical_dom_sf"/>
</dbReference>
<dbReference type="SUPFAM" id="SSF48452">
    <property type="entry name" value="TPR-like"/>
    <property type="match status" value="1"/>
</dbReference>
<evidence type="ECO:0000256" key="1">
    <source>
        <dbReference type="ARBA" id="ARBA00006643"/>
    </source>
</evidence>
<evidence type="ECO:0000256" key="2">
    <source>
        <dbReference type="ARBA" id="ARBA00022737"/>
    </source>
</evidence>
<dbReference type="Pfam" id="PF13041">
    <property type="entry name" value="PPR_2"/>
    <property type="match status" value="1"/>
</dbReference>
<dbReference type="GO" id="GO:0008270">
    <property type="term" value="F:zinc ion binding"/>
    <property type="evidence" value="ECO:0007669"/>
    <property type="project" value="InterPro"/>
</dbReference>
<comment type="similarity">
    <text evidence="1">Belongs to the PPR family. PCMP-H subfamily.</text>
</comment>
<accession>A0A3S3R499</accession>
<dbReference type="STRING" id="337451.A0A3S3R499"/>
<dbReference type="PANTHER" id="PTHR47926">
    <property type="entry name" value="PENTATRICOPEPTIDE REPEAT-CONTAINING PROTEIN"/>
    <property type="match status" value="1"/>
</dbReference>
<dbReference type="InterPro" id="IPR032867">
    <property type="entry name" value="DYW_dom"/>
</dbReference>
<dbReference type="GO" id="GO:0003729">
    <property type="term" value="F:mRNA binding"/>
    <property type="evidence" value="ECO:0007669"/>
    <property type="project" value="UniProtKB-ARBA"/>
</dbReference>
<organism evidence="6 7">
    <name type="scientific">Cinnamomum micranthum f. kanehirae</name>
    <dbReference type="NCBI Taxonomy" id="337451"/>
    <lineage>
        <taxon>Eukaryota</taxon>
        <taxon>Viridiplantae</taxon>
        <taxon>Streptophyta</taxon>
        <taxon>Embryophyta</taxon>
        <taxon>Tracheophyta</taxon>
        <taxon>Spermatophyta</taxon>
        <taxon>Magnoliopsida</taxon>
        <taxon>Magnoliidae</taxon>
        <taxon>Laurales</taxon>
        <taxon>Lauraceae</taxon>
        <taxon>Cinnamomum</taxon>
    </lineage>
</organism>
<evidence type="ECO:0000256" key="3">
    <source>
        <dbReference type="PROSITE-ProRule" id="PRU00708"/>
    </source>
</evidence>
<sequence>MLTTSSQLPAALLLSHGRNTSKTNPREKPHSYKPTTQIHQFHDSSMKPCSVPPSNPKESTKENHWNAQIKQQLQSNSPHDYLLLFHQLLSDVAFLNPDHLTFPSLINACRGLSAAEEGRQIHAQAVKFGLGRDVFVQRALVRMYAKTGNCGGALRVLDQCPDPGIVPQNDLINGCWRNGEVEAARRVFDRMEQRNVVSWSIMVDGYAKNGMVEAARQLFDEMPERNLFSWTSLMSGYLRCGHVEDARQIFDGMPEKNVVAWTVMISGYAQNCLFKEALEMFLQMQIAGVDPNEITLVSVLSAVAQLGALTQGRWIHAYIERKRIEVDGVLGSALVNMYSKCGCIKEALGVFESLKCKELSAWNSIILGLAAHGLGEDALSFFSRMHEDSSVSPNDITFVGVLNACSHAGLVDEGRLVFDLLTNFYKRTPNISHYGCMVDLLGRSGHLEEAKELVENMPMEPNSVIWKTLLGACRIHKNVEMAEHISKVALESGAQDSGFYAIASNVFADAGRWENVGNLRRQMNDLKVQKVAGCSWIEVDGEVHEFLMGRESFHAESEVIRSMVAEMEKMMSQEHYGTNASNASIFEESHSEKLAIAFGLIKTSCKTPIRVMKNLRVCSDCHSATKLISKIYDREIIVRDQSRFHHFKNGSCSCSDYW</sequence>
<name>A0A3S3R499_9MAGN</name>
<evidence type="ECO:0000259" key="5">
    <source>
        <dbReference type="Pfam" id="PF14432"/>
    </source>
</evidence>
<dbReference type="NCBIfam" id="TIGR00756">
    <property type="entry name" value="PPR"/>
    <property type="match status" value="5"/>
</dbReference>
<evidence type="ECO:0000313" key="6">
    <source>
        <dbReference type="EMBL" id="RWR95180.1"/>
    </source>
</evidence>
<dbReference type="PANTHER" id="PTHR47926:SF436">
    <property type="entry name" value="PENTATRICOPEPTIDE REPEAT-CONTAINING PROTEIN ELI1, CHLOROPLASTIC-LIKE ISOFORM X2"/>
    <property type="match status" value="1"/>
</dbReference>
<comment type="caution">
    <text evidence="6">The sequence shown here is derived from an EMBL/GenBank/DDBJ whole genome shotgun (WGS) entry which is preliminary data.</text>
</comment>
<proteinExistence type="inferred from homology"/>
<dbReference type="Pfam" id="PF20431">
    <property type="entry name" value="E_motif"/>
    <property type="match status" value="1"/>
</dbReference>
<feature type="repeat" description="PPR" evidence="3">
    <location>
        <begin position="257"/>
        <end position="291"/>
    </location>
</feature>
<evidence type="ECO:0000256" key="4">
    <source>
        <dbReference type="SAM" id="MobiDB-lite"/>
    </source>
</evidence>
<dbReference type="GO" id="GO:0009451">
    <property type="term" value="P:RNA modification"/>
    <property type="evidence" value="ECO:0007669"/>
    <property type="project" value="InterPro"/>
</dbReference>
<dbReference type="PROSITE" id="PS51375">
    <property type="entry name" value="PPR"/>
    <property type="match status" value="2"/>
</dbReference>
<dbReference type="Gene3D" id="1.25.40.10">
    <property type="entry name" value="Tetratricopeptide repeat domain"/>
    <property type="match status" value="4"/>
</dbReference>
<dbReference type="AlphaFoldDB" id="A0A3S3R499"/>
<dbReference type="Pfam" id="PF01535">
    <property type="entry name" value="PPR"/>
    <property type="match status" value="5"/>
</dbReference>
<dbReference type="OrthoDB" id="330671at2759"/>
<dbReference type="FunFam" id="1.25.40.10:FF:000690">
    <property type="entry name" value="Pentatricopeptide repeat-containing protein"/>
    <property type="match status" value="1"/>
</dbReference>
<gene>
    <name evidence="6" type="ORF">CKAN_02451100</name>
</gene>